<reference evidence="3" key="1">
    <citation type="journal article" date="2019" name="Front. Microbiol.">
        <title>O-Antigen Gene Clusters of Plesiomonas shigelloides Serogroups and Its Application in Development of a Molecular Serotyping Scheme.</title>
        <authorList>
            <person name="Xi D."/>
            <person name="Wang X."/>
            <person name="Ning K."/>
            <person name="Liu Q."/>
            <person name="Jing F."/>
            <person name="Guo X."/>
            <person name="Cao B."/>
        </authorList>
    </citation>
    <scope>NUCLEOTIDE SEQUENCE</scope>
    <source>
        <strain evidence="3">O33H38</strain>
    </source>
</reference>
<dbReference type="CDD" id="cd05237">
    <property type="entry name" value="UDP_invert_4-6DH_SDR_e"/>
    <property type="match status" value="1"/>
</dbReference>
<protein>
    <submittedName>
        <fullName evidence="3">WbgZ</fullName>
    </submittedName>
</protein>
<comment type="similarity">
    <text evidence="1">Belongs to the polysaccharide synthase family.</text>
</comment>
<dbReference type="EMBL" id="MK551186">
    <property type="protein sequence ID" value="QCH03251.1"/>
    <property type="molecule type" value="Genomic_DNA"/>
</dbReference>
<name>A0A4D6U7M9_PLESH</name>
<organism evidence="3">
    <name type="scientific">Plesiomonas shigelloides</name>
    <name type="common">Aeromonas shigelloides</name>
    <dbReference type="NCBI Taxonomy" id="703"/>
    <lineage>
        <taxon>Bacteria</taxon>
        <taxon>Pseudomonadati</taxon>
        <taxon>Pseudomonadota</taxon>
        <taxon>Gammaproteobacteria</taxon>
        <taxon>Enterobacterales</taxon>
        <taxon>Enterobacteriaceae</taxon>
        <taxon>Plesiomonas</taxon>
    </lineage>
</organism>
<evidence type="ECO:0000313" key="3">
    <source>
        <dbReference type="EMBL" id="QCH03251.1"/>
    </source>
</evidence>
<sequence>MMLNYGVRGQLPVIIYGAGASGRQLLPALAQVSEYFPVAFVDDNPRLHKAVIHGVTVYSSDKLNYLVDRYGIKKVLLAMPSVSKSQRQKVIARLEHLPCEVLSIPGMVDLVEGRAQISNLKKVSIDDLLGRDPVAPDAKLMAENITGKAVMVTGAGGSIGSELCRQIVRYRPAKLVLFELSEYALYAIEKELSALCDKEGLDVPVIPLLGSVQRQNRLQMVMKSFGIQTVYHAAAYKHVPLVEHNVVEGVRNNVFGTLYCAESAIESGVETFVLISTDKAVRPTNTMGTTKRLAELVLQALSARQSKTRFCMVRFGNVLGSSGSVVPLFEKQIAQGGPVTLTHRDIIRYFMTIPEASQLVIQAGAMGHGGDVFVLDMGDPVKIYDLAKRMIRLSGLSVRDDKNPDGDIAIEVTGLRPGEKLYEELLIGDSVQGTSHPRIMTANEVMLPWQELSLLLKELDQACHDFDHERIRSLLLQAPAAFHPTDDICDLVWQQKKSLLSQASNVIRL</sequence>
<dbReference type="SUPFAM" id="SSF51735">
    <property type="entry name" value="NAD(P)-binding Rossmann-fold domains"/>
    <property type="match status" value="1"/>
</dbReference>
<proteinExistence type="inferred from homology"/>
<evidence type="ECO:0000256" key="1">
    <source>
        <dbReference type="ARBA" id="ARBA00007430"/>
    </source>
</evidence>
<dbReference type="InterPro" id="IPR003869">
    <property type="entry name" value="Polysac_CapD-like"/>
</dbReference>
<dbReference type="Gene3D" id="3.40.50.720">
    <property type="entry name" value="NAD(P)-binding Rossmann-like Domain"/>
    <property type="match status" value="2"/>
</dbReference>
<dbReference type="Pfam" id="PF02719">
    <property type="entry name" value="Polysacc_synt_2"/>
    <property type="match status" value="1"/>
</dbReference>
<evidence type="ECO:0000259" key="2">
    <source>
        <dbReference type="Pfam" id="PF02719"/>
    </source>
</evidence>
<dbReference type="PANTHER" id="PTHR43318">
    <property type="entry name" value="UDP-N-ACETYLGLUCOSAMINE 4,6-DEHYDRATASE"/>
    <property type="match status" value="1"/>
</dbReference>
<dbReference type="SUPFAM" id="SSF53335">
    <property type="entry name" value="S-adenosyl-L-methionine-dependent methyltransferases"/>
    <property type="match status" value="1"/>
</dbReference>
<gene>
    <name evidence="3" type="primary">wbgZ</name>
</gene>
<dbReference type="InterPro" id="IPR036291">
    <property type="entry name" value="NAD(P)-bd_dom_sf"/>
</dbReference>
<feature type="domain" description="Polysaccharide biosynthesis protein CapD-like" evidence="2">
    <location>
        <begin position="150"/>
        <end position="443"/>
    </location>
</feature>
<dbReference type="AlphaFoldDB" id="A0A4D6U7M9"/>
<dbReference type="InterPro" id="IPR029063">
    <property type="entry name" value="SAM-dependent_MTases_sf"/>
</dbReference>
<dbReference type="InterPro" id="IPR051203">
    <property type="entry name" value="Polysaccharide_Synthase-Rel"/>
</dbReference>
<dbReference type="PANTHER" id="PTHR43318:SF1">
    <property type="entry name" value="POLYSACCHARIDE BIOSYNTHESIS PROTEIN EPSC-RELATED"/>
    <property type="match status" value="1"/>
</dbReference>
<accession>A0A4D6U7M9</accession>